<dbReference type="OrthoDB" id="9809821at2"/>
<dbReference type="PANTHER" id="PTHR43157">
    <property type="entry name" value="PHOSPHATIDYLINOSITOL-GLYCAN BIOSYNTHESIS CLASS F PROTEIN-RELATED"/>
    <property type="match status" value="1"/>
</dbReference>
<dbReference type="PROSITE" id="PS51257">
    <property type="entry name" value="PROKAR_LIPOPROTEIN"/>
    <property type="match status" value="1"/>
</dbReference>
<dbReference type="PRINTS" id="PR00081">
    <property type="entry name" value="GDHRDH"/>
</dbReference>
<evidence type="ECO:0000313" key="2">
    <source>
        <dbReference type="EMBL" id="TCZ76650.1"/>
    </source>
</evidence>
<dbReference type="PANTHER" id="PTHR43157:SF31">
    <property type="entry name" value="PHOSPHATIDYLINOSITOL-GLYCAN BIOSYNTHESIS CLASS F PROTEIN"/>
    <property type="match status" value="1"/>
</dbReference>
<name>A0A4R4ECF3_9BACL</name>
<accession>A0A4R4ECF3</accession>
<evidence type="ECO:0000256" key="1">
    <source>
        <dbReference type="ARBA" id="ARBA00023002"/>
    </source>
</evidence>
<gene>
    <name evidence="2" type="ORF">E0485_13760</name>
</gene>
<protein>
    <submittedName>
        <fullName evidence="2">SDR family NAD(P)-dependent oxidoreductase</fullName>
    </submittedName>
</protein>
<dbReference type="Gene3D" id="3.40.50.720">
    <property type="entry name" value="NAD(P)-binding Rossmann-like Domain"/>
    <property type="match status" value="1"/>
</dbReference>
<sequence length="312" mass="35294">MTDRIVVITGANSGIGKAAAYKFATQGYCVVMACRNMEISEAVQHQIIASSNNTNVDLMKLDVSSFTSIRAFCSAFTNKYPHLDILIHNAAYLNHGEKEYKLSPEHIEMSFATNAFGPMLMTRLLADHLERSPDPRVLNACTTNIKNFFDPKRKIDFDNLRGEFRGMRRHSTYKMYGDSKMALLMLTFKMAEQLKSRGIKVNALQINRVKLSKETIHKLSPFWKVLALAQNITNPLPSIMADNYYQICTSDEFSQVTGQLINHKLEIVQPSVSEKGFAQLKNIFGSATYPQYATDKHNIEKIWSIGINAHKE</sequence>
<dbReference type="RefSeq" id="WP_132418623.1">
    <property type="nucleotide sequence ID" value="NZ_SKFG01000012.1"/>
</dbReference>
<dbReference type="Pfam" id="PF00106">
    <property type="entry name" value="adh_short"/>
    <property type="match status" value="1"/>
</dbReference>
<dbReference type="InterPro" id="IPR002347">
    <property type="entry name" value="SDR_fam"/>
</dbReference>
<dbReference type="SUPFAM" id="SSF51735">
    <property type="entry name" value="NAD(P)-binding Rossmann-fold domains"/>
    <property type="match status" value="1"/>
</dbReference>
<comment type="caution">
    <text evidence="2">The sequence shown here is derived from an EMBL/GenBank/DDBJ whole genome shotgun (WGS) entry which is preliminary data.</text>
</comment>
<proteinExistence type="predicted"/>
<dbReference type="GO" id="GO:0016491">
    <property type="term" value="F:oxidoreductase activity"/>
    <property type="evidence" value="ECO:0007669"/>
    <property type="project" value="UniProtKB-KW"/>
</dbReference>
<dbReference type="Proteomes" id="UP000295418">
    <property type="component" value="Unassembled WGS sequence"/>
</dbReference>
<reference evidence="2 3" key="1">
    <citation type="submission" date="2019-03" db="EMBL/GenBank/DDBJ databases">
        <authorList>
            <person name="Kim M.K.M."/>
        </authorList>
    </citation>
    <scope>NUCLEOTIDE SEQUENCE [LARGE SCALE GENOMIC DNA]</scope>
    <source>
        <strain evidence="2 3">18JY21-1</strain>
    </source>
</reference>
<dbReference type="EMBL" id="SKFG01000012">
    <property type="protein sequence ID" value="TCZ76650.1"/>
    <property type="molecule type" value="Genomic_DNA"/>
</dbReference>
<keyword evidence="1" id="KW-0560">Oxidoreductase</keyword>
<keyword evidence="3" id="KW-1185">Reference proteome</keyword>
<evidence type="ECO:0000313" key="3">
    <source>
        <dbReference type="Proteomes" id="UP000295418"/>
    </source>
</evidence>
<dbReference type="AlphaFoldDB" id="A0A4R4ECF3"/>
<dbReference type="InterPro" id="IPR036291">
    <property type="entry name" value="NAD(P)-bd_dom_sf"/>
</dbReference>
<organism evidence="2 3">
    <name type="scientific">Paenibacillus albiflavus</name>
    <dbReference type="NCBI Taxonomy" id="2545760"/>
    <lineage>
        <taxon>Bacteria</taxon>
        <taxon>Bacillati</taxon>
        <taxon>Bacillota</taxon>
        <taxon>Bacilli</taxon>
        <taxon>Bacillales</taxon>
        <taxon>Paenibacillaceae</taxon>
        <taxon>Paenibacillus</taxon>
    </lineage>
</organism>